<proteinExistence type="predicted"/>
<evidence type="ECO:0000313" key="1">
    <source>
        <dbReference type="EMBL" id="KAB2351605.1"/>
    </source>
</evidence>
<reference evidence="1 2" key="1">
    <citation type="submission" date="2019-09" db="EMBL/GenBank/DDBJ databases">
        <title>Actinomadura physcomitrii sp. nov., a novel actinomycete isolated from moss [Physcomitrium sphaericum (Ludw) Fuernr].</title>
        <authorList>
            <person name="Zhuang X."/>
            <person name="Liu C."/>
        </authorList>
    </citation>
    <scope>NUCLEOTIDE SEQUENCE [LARGE SCALE GENOMIC DNA]</scope>
    <source>
        <strain evidence="1 2">HMC1</strain>
    </source>
</reference>
<dbReference type="AlphaFoldDB" id="A0A6H9Z1D3"/>
<organism evidence="1 2">
    <name type="scientific">Actinomadura rudentiformis</name>
    <dbReference type="NCBI Taxonomy" id="359158"/>
    <lineage>
        <taxon>Bacteria</taxon>
        <taxon>Bacillati</taxon>
        <taxon>Actinomycetota</taxon>
        <taxon>Actinomycetes</taxon>
        <taxon>Streptosporangiales</taxon>
        <taxon>Thermomonosporaceae</taxon>
        <taxon>Actinomadura</taxon>
    </lineage>
</organism>
<name>A0A6H9Z1D3_9ACTN</name>
<keyword evidence="2" id="KW-1185">Reference proteome</keyword>
<protein>
    <submittedName>
        <fullName evidence="1">Uncharacterized protein</fullName>
    </submittedName>
</protein>
<evidence type="ECO:0000313" key="2">
    <source>
        <dbReference type="Proteomes" id="UP000468735"/>
    </source>
</evidence>
<gene>
    <name evidence="1" type="ORF">F8566_05110</name>
</gene>
<dbReference type="EMBL" id="WBMT01000002">
    <property type="protein sequence ID" value="KAB2351605.1"/>
    <property type="molecule type" value="Genomic_DNA"/>
</dbReference>
<accession>A0A6H9Z1D3</accession>
<sequence length="85" mass="9037">MTIKTDASGRPYAVVFCPLCHAVTTASGSGVEGDPVMFPAHVSFTDPAVMCLNEPTTAREVLTRACQLHTDTAKRQSRDADAGKQ</sequence>
<comment type="caution">
    <text evidence="1">The sequence shown here is derived from an EMBL/GenBank/DDBJ whole genome shotgun (WGS) entry which is preliminary data.</text>
</comment>
<dbReference type="RefSeq" id="WP_151558510.1">
    <property type="nucleotide sequence ID" value="NZ_WBMT01000002.1"/>
</dbReference>
<dbReference type="Proteomes" id="UP000468735">
    <property type="component" value="Unassembled WGS sequence"/>
</dbReference>